<gene>
    <name evidence="2" type="ORF">IPV69_24375</name>
</gene>
<dbReference type="KEGG" id="hbs:IPV69_24375"/>
<dbReference type="EMBL" id="CP063458">
    <property type="protein sequence ID" value="QOV89306.1"/>
    <property type="molecule type" value="Genomic_DNA"/>
</dbReference>
<dbReference type="Proteomes" id="UP000593765">
    <property type="component" value="Chromosome"/>
</dbReference>
<keyword evidence="3" id="KW-1185">Reference proteome</keyword>
<proteinExistence type="predicted"/>
<feature type="signal peptide" evidence="1">
    <location>
        <begin position="1"/>
        <end position="20"/>
    </location>
</feature>
<evidence type="ECO:0000313" key="2">
    <source>
        <dbReference type="EMBL" id="QOV89306.1"/>
    </source>
</evidence>
<organism evidence="2 3">
    <name type="scientific">Humisphaera borealis</name>
    <dbReference type="NCBI Taxonomy" id="2807512"/>
    <lineage>
        <taxon>Bacteria</taxon>
        <taxon>Pseudomonadati</taxon>
        <taxon>Planctomycetota</taxon>
        <taxon>Phycisphaerae</taxon>
        <taxon>Tepidisphaerales</taxon>
        <taxon>Tepidisphaeraceae</taxon>
        <taxon>Humisphaera</taxon>
    </lineage>
</organism>
<dbReference type="AlphaFoldDB" id="A0A7M2WV16"/>
<dbReference type="RefSeq" id="WP_206292337.1">
    <property type="nucleotide sequence ID" value="NZ_CP063458.1"/>
</dbReference>
<evidence type="ECO:0000256" key="1">
    <source>
        <dbReference type="SAM" id="SignalP"/>
    </source>
</evidence>
<sequence>MKRWYSAVLPMGLCALLAVAVGGCGSTIVPTTPHAPTEASAVQILEAAPSKYEVLGIVETTESLKWGEYASIEPVMTALKKKAAALGATGLLLDAAGAPVKATGMYNGKAFQVPIDGLPATKAMATAVYIVKP</sequence>
<evidence type="ECO:0008006" key="4">
    <source>
        <dbReference type="Google" id="ProtNLM"/>
    </source>
</evidence>
<reference evidence="2 3" key="1">
    <citation type="submission" date="2020-10" db="EMBL/GenBank/DDBJ databases">
        <title>Wide distribution of Phycisphaera-like planctomycetes from WD2101 soil group in peatlands and genome analysis of the first cultivated representative.</title>
        <authorList>
            <person name="Dedysh S.N."/>
            <person name="Beletsky A.V."/>
            <person name="Ivanova A."/>
            <person name="Kulichevskaya I.S."/>
            <person name="Suzina N.E."/>
            <person name="Philippov D.A."/>
            <person name="Rakitin A.L."/>
            <person name="Mardanov A.V."/>
            <person name="Ravin N.V."/>
        </authorList>
    </citation>
    <scope>NUCLEOTIDE SEQUENCE [LARGE SCALE GENOMIC DNA]</scope>
    <source>
        <strain evidence="2 3">M1803</strain>
    </source>
</reference>
<name>A0A7M2WV16_9BACT</name>
<dbReference type="PROSITE" id="PS51257">
    <property type="entry name" value="PROKAR_LIPOPROTEIN"/>
    <property type="match status" value="1"/>
</dbReference>
<feature type="chain" id="PRO_5034113182" description="Lipoprotein" evidence="1">
    <location>
        <begin position="21"/>
        <end position="133"/>
    </location>
</feature>
<evidence type="ECO:0000313" key="3">
    <source>
        <dbReference type="Proteomes" id="UP000593765"/>
    </source>
</evidence>
<keyword evidence="1" id="KW-0732">Signal</keyword>
<protein>
    <recommendedName>
        <fullName evidence="4">Lipoprotein</fullName>
    </recommendedName>
</protein>
<accession>A0A7M2WV16</accession>